<evidence type="ECO:0000313" key="2">
    <source>
        <dbReference type="EMBL" id="KAF3593515.1"/>
    </source>
</evidence>
<accession>A0ABQ7EAY3</accession>
<dbReference type="Proteomes" id="UP000266723">
    <property type="component" value="Unassembled WGS sequence"/>
</dbReference>
<name>A0ABQ7EAY3_BRACR</name>
<comment type="caution">
    <text evidence="2">The sequence shown here is derived from an EMBL/GenBank/DDBJ whole genome shotgun (WGS) entry which is preliminary data.</text>
</comment>
<reference evidence="2 3" key="1">
    <citation type="journal article" date="2020" name="BMC Genomics">
        <title>Intraspecific diversification of the crop wild relative Brassica cretica Lam. using demographic model selection.</title>
        <authorList>
            <person name="Kioukis A."/>
            <person name="Michalopoulou V.A."/>
            <person name="Briers L."/>
            <person name="Pirintsos S."/>
            <person name="Studholme D.J."/>
            <person name="Pavlidis P."/>
            <person name="Sarris P.F."/>
        </authorList>
    </citation>
    <scope>NUCLEOTIDE SEQUENCE [LARGE SCALE GENOMIC DNA]</scope>
    <source>
        <strain evidence="3">cv. PFS-1207/04</strain>
    </source>
</reference>
<gene>
    <name evidence="2" type="ORF">DY000_02021702</name>
</gene>
<evidence type="ECO:0000313" key="3">
    <source>
        <dbReference type="Proteomes" id="UP000266723"/>
    </source>
</evidence>
<sequence>MPRLFSSATSSSPRETISKQEPSTQPISKLEFDFERKKLNKDDVRELIYREILEYHPQMLEEYKRGGDQLSFMYASGVDRFKRQFAHLEENQVCPYAYTIWDRVAGNLIGRRINADWSDMLSFVHGGASTHIDQVLIRLLFQVVVYHVWRERNLRRHQQGHKGTYQMIIMNNKVVKNRISSLGYKANHRLEGLLRRWFEVFE</sequence>
<proteinExistence type="predicted"/>
<organism evidence="2 3">
    <name type="scientific">Brassica cretica</name>
    <name type="common">Mustard</name>
    <dbReference type="NCBI Taxonomy" id="69181"/>
    <lineage>
        <taxon>Eukaryota</taxon>
        <taxon>Viridiplantae</taxon>
        <taxon>Streptophyta</taxon>
        <taxon>Embryophyta</taxon>
        <taxon>Tracheophyta</taxon>
        <taxon>Spermatophyta</taxon>
        <taxon>Magnoliopsida</taxon>
        <taxon>eudicotyledons</taxon>
        <taxon>Gunneridae</taxon>
        <taxon>Pentapetalae</taxon>
        <taxon>rosids</taxon>
        <taxon>malvids</taxon>
        <taxon>Brassicales</taxon>
        <taxon>Brassicaceae</taxon>
        <taxon>Brassiceae</taxon>
        <taxon>Brassica</taxon>
    </lineage>
</organism>
<feature type="region of interest" description="Disordered" evidence="1">
    <location>
        <begin position="1"/>
        <end position="25"/>
    </location>
</feature>
<protein>
    <submittedName>
        <fullName evidence="2">Uncharacterized protein</fullName>
    </submittedName>
</protein>
<keyword evidence="3" id="KW-1185">Reference proteome</keyword>
<dbReference type="EMBL" id="QGKV02000299">
    <property type="protein sequence ID" value="KAF3593515.1"/>
    <property type="molecule type" value="Genomic_DNA"/>
</dbReference>
<evidence type="ECO:0000256" key="1">
    <source>
        <dbReference type="SAM" id="MobiDB-lite"/>
    </source>
</evidence>